<dbReference type="InterPro" id="IPR023353">
    <property type="entry name" value="LemA-like_dom_sf"/>
</dbReference>
<organism evidence="7 8">
    <name type="scientific">Acetanaerobacterium elongatum</name>
    <dbReference type="NCBI Taxonomy" id="258515"/>
    <lineage>
        <taxon>Bacteria</taxon>
        <taxon>Bacillati</taxon>
        <taxon>Bacillota</taxon>
        <taxon>Clostridia</taxon>
        <taxon>Eubacteriales</taxon>
        <taxon>Oscillospiraceae</taxon>
        <taxon>Acetanaerobacterium</taxon>
    </lineage>
</organism>
<evidence type="ECO:0000256" key="1">
    <source>
        <dbReference type="ARBA" id="ARBA00004167"/>
    </source>
</evidence>
<evidence type="ECO:0000256" key="6">
    <source>
        <dbReference type="SAM" id="Phobius"/>
    </source>
</evidence>
<comment type="similarity">
    <text evidence="2">Belongs to the LemA family.</text>
</comment>
<evidence type="ECO:0000256" key="4">
    <source>
        <dbReference type="ARBA" id="ARBA00022989"/>
    </source>
</evidence>
<dbReference type="InterPro" id="IPR007156">
    <property type="entry name" value="MamQ_LemA"/>
</dbReference>
<proteinExistence type="inferred from homology"/>
<dbReference type="RefSeq" id="WP_162840408.1">
    <property type="nucleotide sequence ID" value="NZ_FNID01000030.1"/>
</dbReference>
<dbReference type="SUPFAM" id="SSF140478">
    <property type="entry name" value="LemA-like"/>
    <property type="match status" value="1"/>
</dbReference>
<dbReference type="GO" id="GO:0016020">
    <property type="term" value="C:membrane"/>
    <property type="evidence" value="ECO:0007669"/>
    <property type="project" value="UniProtKB-SubCell"/>
</dbReference>
<dbReference type="Gene3D" id="1.20.1440.20">
    <property type="entry name" value="LemA-like domain"/>
    <property type="match status" value="1"/>
</dbReference>
<keyword evidence="4 6" id="KW-1133">Transmembrane helix</keyword>
<sequence length="189" mass="21469">MNGTIFLIIGLVIVAILVIWAISAYNSMVRKKNYIREAWSGIDNQLKRKANIIPNLVDTIRMQTKFESDIIDKIAASRAGMLSKDRAEAISASDTVTRMLPSIMALSENYPQLGTNQSYLKLMEDVKDVEDKVAYARTRYNMCVIDFNNTITVFPGSIIAGMFRFAPEKVFEIEEKERNYADNLRISEL</sequence>
<dbReference type="AlphaFoldDB" id="A0A1H0DSY7"/>
<reference evidence="7 8" key="1">
    <citation type="submission" date="2016-10" db="EMBL/GenBank/DDBJ databases">
        <authorList>
            <person name="de Groot N.N."/>
        </authorList>
    </citation>
    <scope>NUCLEOTIDE SEQUENCE [LARGE SCALE GENOMIC DNA]</scope>
    <source>
        <strain evidence="7 8">CGMCC 1.5012</strain>
    </source>
</reference>
<evidence type="ECO:0000256" key="2">
    <source>
        <dbReference type="ARBA" id="ARBA00008854"/>
    </source>
</evidence>
<feature type="transmembrane region" description="Helical" evidence="6">
    <location>
        <begin position="6"/>
        <end position="26"/>
    </location>
</feature>
<dbReference type="STRING" id="258515.SAMN05192585_13013"/>
<gene>
    <name evidence="7" type="ORF">SAMN05192585_13013</name>
</gene>
<keyword evidence="5 6" id="KW-0472">Membrane</keyword>
<accession>A0A1H0DSY7</accession>
<name>A0A1H0DSY7_9FIRM</name>
<comment type="subcellular location">
    <subcellularLocation>
        <location evidence="1">Membrane</location>
        <topology evidence="1">Single-pass membrane protein</topology>
    </subcellularLocation>
</comment>
<evidence type="ECO:0000256" key="3">
    <source>
        <dbReference type="ARBA" id="ARBA00022692"/>
    </source>
</evidence>
<dbReference type="PANTHER" id="PTHR34478:SF1">
    <property type="entry name" value="PROTEIN LEMA"/>
    <property type="match status" value="1"/>
</dbReference>
<dbReference type="PANTHER" id="PTHR34478">
    <property type="entry name" value="PROTEIN LEMA"/>
    <property type="match status" value="1"/>
</dbReference>
<dbReference type="Proteomes" id="UP000199182">
    <property type="component" value="Unassembled WGS sequence"/>
</dbReference>
<protein>
    <submittedName>
        <fullName evidence="7">LemA protein</fullName>
    </submittedName>
</protein>
<dbReference type="EMBL" id="FNID01000030">
    <property type="protein sequence ID" value="SDN73188.1"/>
    <property type="molecule type" value="Genomic_DNA"/>
</dbReference>
<keyword evidence="3 6" id="KW-0812">Transmembrane</keyword>
<keyword evidence="8" id="KW-1185">Reference proteome</keyword>
<evidence type="ECO:0000313" key="7">
    <source>
        <dbReference type="EMBL" id="SDN73188.1"/>
    </source>
</evidence>
<evidence type="ECO:0000256" key="5">
    <source>
        <dbReference type="ARBA" id="ARBA00023136"/>
    </source>
</evidence>
<dbReference type="Pfam" id="PF04011">
    <property type="entry name" value="LemA"/>
    <property type="match status" value="1"/>
</dbReference>
<evidence type="ECO:0000313" key="8">
    <source>
        <dbReference type="Proteomes" id="UP000199182"/>
    </source>
</evidence>